<evidence type="ECO:0000313" key="2">
    <source>
        <dbReference type="Proteomes" id="UP001592528"/>
    </source>
</evidence>
<dbReference type="Proteomes" id="UP001592528">
    <property type="component" value="Unassembled WGS sequence"/>
</dbReference>
<keyword evidence="1" id="KW-0378">Hydrolase</keyword>
<organism evidence="1 2">
    <name type="scientific">Streptacidiphilus cavernicola</name>
    <dbReference type="NCBI Taxonomy" id="3342716"/>
    <lineage>
        <taxon>Bacteria</taxon>
        <taxon>Bacillati</taxon>
        <taxon>Actinomycetota</taxon>
        <taxon>Actinomycetes</taxon>
        <taxon>Kitasatosporales</taxon>
        <taxon>Streptomycetaceae</taxon>
        <taxon>Streptacidiphilus</taxon>
    </lineage>
</organism>
<dbReference type="PANTHER" id="PTHR37017:SF11">
    <property type="entry name" value="ESTERASE_LIPASE_THIOESTERASE DOMAIN-CONTAINING PROTEIN"/>
    <property type="match status" value="1"/>
</dbReference>
<dbReference type="PANTHER" id="PTHR37017">
    <property type="entry name" value="AB HYDROLASE-1 DOMAIN-CONTAINING PROTEIN-RELATED"/>
    <property type="match status" value="1"/>
</dbReference>
<dbReference type="InterPro" id="IPR029058">
    <property type="entry name" value="AB_hydrolase_fold"/>
</dbReference>
<dbReference type="Gene3D" id="3.40.50.1820">
    <property type="entry name" value="alpha/beta hydrolase"/>
    <property type="match status" value="1"/>
</dbReference>
<proteinExistence type="predicted"/>
<gene>
    <name evidence="1" type="ORF">ACEZDJ_08995</name>
</gene>
<reference evidence="1 2" key="1">
    <citation type="submission" date="2024-09" db="EMBL/GenBank/DDBJ databases">
        <authorList>
            <person name="Lee S.D."/>
        </authorList>
    </citation>
    <scope>NUCLEOTIDE SEQUENCE [LARGE SCALE GENOMIC DNA]</scope>
    <source>
        <strain evidence="1 2">N1-5</strain>
    </source>
</reference>
<dbReference type="InterPro" id="IPR052897">
    <property type="entry name" value="Sec-Metab_Biosynth_Hydrolase"/>
</dbReference>
<dbReference type="RefSeq" id="WP_030260084.1">
    <property type="nucleotide sequence ID" value="NZ_JBHEZZ010000004.1"/>
</dbReference>
<name>A0ABV6UJ15_9ACTN</name>
<dbReference type="EMBL" id="JBHEZZ010000004">
    <property type="protein sequence ID" value="MFC1401423.1"/>
    <property type="molecule type" value="Genomic_DNA"/>
</dbReference>
<evidence type="ECO:0000313" key="1">
    <source>
        <dbReference type="EMBL" id="MFC1401423.1"/>
    </source>
</evidence>
<keyword evidence="2" id="KW-1185">Reference proteome</keyword>
<protein>
    <submittedName>
        <fullName evidence="1">Alpha/beta hydrolase</fullName>
    </submittedName>
</protein>
<dbReference type="GO" id="GO:0016787">
    <property type="term" value="F:hydrolase activity"/>
    <property type="evidence" value="ECO:0007669"/>
    <property type="project" value="UniProtKB-KW"/>
</dbReference>
<sequence>MRPLFVLVHSPSVGPSTWRPVAERLAEAGYDARVPSLLDVGTGPPPYWPAVVAAVREDLTAVPADRPLVLVAHSNAGLFLPLIRAGLDGTDGGDGRPRRQVVGSVFVDAALPARDGATPVAPPELLEFLRGKSVDGLLPRWTDWWDEADIAPMFADATTRRTVVDEQPRLPLAYYRQTIPVPAGWDDHPCSYLLFGPPYEAEAAEARDRGWRVAHLPGEHLHQIVDPEATARNLIELAG</sequence>
<dbReference type="SUPFAM" id="SSF53474">
    <property type="entry name" value="alpha/beta-Hydrolases"/>
    <property type="match status" value="1"/>
</dbReference>
<accession>A0ABV6UJ15</accession>
<comment type="caution">
    <text evidence="1">The sequence shown here is derived from an EMBL/GenBank/DDBJ whole genome shotgun (WGS) entry which is preliminary data.</text>
</comment>